<dbReference type="AlphaFoldDB" id="A0A6J6ILI4"/>
<dbReference type="EMBL" id="CAEZVN010000007">
    <property type="protein sequence ID" value="CAB4625396.1"/>
    <property type="molecule type" value="Genomic_DNA"/>
</dbReference>
<protein>
    <submittedName>
        <fullName evidence="1">Unannotated protein</fullName>
    </submittedName>
</protein>
<reference evidence="1" key="1">
    <citation type="submission" date="2020-05" db="EMBL/GenBank/DDBJ databases">
        <authorList>
            <person name="Chiriac C."/>
            <person name="Salcher M."/>
            <person name="Ghai R."/>
            <person name="Kavagutti S V."/>
        </authorList>
    </citation>
    <scope>NUCLEOTIDE SEQUENCE</scope>
</reference>
<evidence type="ECO:0000313" key="1">
    <source>
        <dbReference type="EMBL" id="CAB4625396.1"/>
    </source>
</evidence>
<proteinExistence type="predicted"/>
<gene>
    <name evidence="1" type="ORF">UFOPK2001_00175</name>
</gene>
<dbReference type="InterPro" id="IPR017850">
    <property type="entry name" value="Alkaline_phosphatase_core_sf"/>
</dbReference>
<dbReference type="PANTHER" id="PTHR10151:SF120">
    <property type="entry name" value="BIS(5'-ADENOSYL)-TRIPHOSPHATASE"/>
    <property type="match status" value="1"/>
</dbReference>
<organism evidence="1">
    <name type="scientific">freshwater metagenome</name>
    <dbReference type="NCBI Taxonomy" id="449393"/>
    <lineage>
        <taxon>unclassified sequences</taxon>
        <taxon>metagenomes</taxon>
        <taxon>ecological metagenomes</taxon>
    </lineage>
</organism>
<name>A0A6J6ILI4_9ZZZZ</name>
<dbReference type="Gene3D" id="3.40.720.10">
    <property type="entry name" value="Alkaline Phosphatase, subunit A"/>
    <property type="match status" value="1"/>
</dbReference>
<dbReference type="SUPFAM" id="SSF53649">
    <property type="entry name" value="Alkaline phosphatase-like"/>
    <property type="match status" value="1"/>
</dbReference>
<dbReference type="PANTHER" id="PTHR10151">
    <property type="entry name" value="ECTONUCLEOTIDE PYROPHOSPHATASE/PHOSPHODIESTERASE"/>
    <property type="match status" value="1"/>
</dbReference>
<accession>A0A6J6ILI4</accession>
<dbReference type="GO" id="GO:0016787">
    <property type="term" value="F:hydrolase activity"/>
    <property type="evidence" value="ECO:0007669"/>
    <property type="project" value="UniProtKB-ARBA"/>
</dbReference>
<dbReference type="Pfam" id="PF01663">
    <property type="entry name" value="Phosphodiest"/>
    <property type="match status" value="1"/>
</dbReference>
<dbReference type="InterPro" id="IPR002591">
    <property type="entry name" value="Phosphodiest/P_Trfase"/>
</dbReference>
<sequence length="358" mass="38548">MFISALGSITGKSNRLGFGKSNKVCVILVDGLGSENLRTAGGHAPFLNAALKVSKSINTVFPSTTASAITSFGTAMSPSEHGVLGYSVFDRKAALVRNLLSGWDEEFVPSDFQSAKSVSELALENGVQTFTVGPAEYSDSGFTKLNMSAATYVPARTFDERIQATREILAGKQSSLTYLYFPELDSIAHSHGVASVEWLQKLEDLDSAIKSLANNLPKDAGLLITADHGIVDVPKANQIMLDEIDLPDLIAASGDPRNTFLYFQPGTDIAAMKVKLDQELAGRVIVATVDELKDADWLADEVANSEYLPELYLLSTGAYACYHRGFCKPQSLRMVGQHGSISQAELSVPLLRFGTMLI</sequence>